<dbReference type="Proteomes" id="UP000315842">
    <property type="component" value="Unassembled WGS sequence"/>
</dbReference>
<comment type="caution">
    <text evidence="2">The sequence shown here is derived from an EMBL/GenBank/DDBJ whole genome shotgun (WGS) entry which is preliminary data.</text>
</comment>
<feature type="region of interest" description="Disordered" evidence="1">
    <location>
        <begin position="130"/>
        <end position="194"/>
    </location>
</feature>
<gene>
    <name evidence="2" type="ORF">CUD01_11630</name>
</gene>
<accession>A0A4Y3K874</accession>
<proteinExistence type="predicted"/>
<sequence>MSWTTDNGEHELYISPTFADGAVGGSSSGQGIRVARLASGEDVPREQGEWRSEDGVVGWVVCCDCRPGLAWRPSTTVLARWKRVLPPTQESLPAGRVVAEGAYAVVDVGDRDDVYELAAALWQAHLEPSQALEAGPGGRRRRRPRGARPRRGGAERASRRGVGGHRPSGRHHPDSQPESAGTGRSPRLAAPEMS</sequence>
<keyword evidence="3" id="KW-1185">Reference proteome</keyword>
<evidence type="ECO:0000313" key="2">
    <source>
        <dbReference type="EMBL" id="GEA80719.1"/>
    </source>
</evidence>
<dbReference type="AlphaFoldDB" id="A0A4Y3K874"/>
<protein>
    <submittedName>
        <fullName evidence="2">Uncharacterized protein</fullName>
    </submittedName>
</protein>
<organism evidence="2 3">
    <name type="scientific">Cellulomonas uda</name>
    <dbReference type="NCBI Taxonomy" id="1714"/>
    <lineage>
        <taxon>Bacteria</taxon>
        <taxon>Bacillati</taxon>
        <taxon>Actinomycetota</taxon>
        <taxon>Actinomycetes</taxon>
        <taxon>Micrococcales</taxon>
        <taxon>Cellulomonadaceae</taxon>
        <taxon>Cellulomonas</taxon>
    </lineage>
</organism>
<reference evidence="2 3" key="1">
    <citation type="submission" date="2019-06" db="EMBL/GenBank/DDBJ databases">
        <title>Whole genome shotgun sequence of Cellulomonas uda NBRC 3747.</title>
        <authorList>
            <person name="Hosoyama A."/>
            <person name="Uohara A."/>
            <person name="Ohji S."/>
            <person name="Ichikawa N."/>
        </authorList>
    </citation>
    <scope>NUCLEOTIDE SEQUENCE [LARGE SCALE GENOMIC DNA]</scope>
    <source>
        <strain evidence="2 3">NBRC 3747</strain>
    </source>
</reference>
<feature type="compositionally biased region" description="Basic residues" evidence="1">
    <location>
        <begin position="138"/>
        <end position="151"/>
    </location>
</feature>
<name>A0A4Y3K874_CELUD</name>
<evidence type="ECO:0000256" key="1">
    <source>
        <dbReference type="SAM" id="MobiDB-lite"/>
    </source>
</evidence>
<evidence type="ECO:0000313" key="3">
    <source>
        <dbReference type="Proteomes" id="UP000315842"/>
    </source>
</evidence>
<dbReference type="EMBL" id="BJLP01000015">
    <property type="protein sequence ID" value="GEA80719.1"/>
    <property type="molecule type" value="Genomic_DNA"/>
</dbReference>